<name>A0A1B1YH15_THEST</name>
<reference evidence="9 10" key="1">
    <citation type="submission" date="2016-02" db="EMBL/GenBank/DDBJ databases">
        <title>Comparison of Clostridium stercorarium subspecies using comparative genomics and transcriptomics.</title>
        <authorList>
            <person name="Schellenberg J."/>
            <person name="Thallinger G."/>
            <person name="Levin D.B."/>
            <person name="Zhang X."/>
            <person name="Alvare G."/>
            <person name="Fristensky B."/>
            <person name="Sparling R."/>
        </authorList>
    </citation>
    <scope>NUCLEOTIDE SEQUENCE [LARGE SCALE GENOMIC DNA]</scope>
    <source>
        <strain evidence="9 10">DSM 2910</strain>
    </source>
</reference>
<dbReference type="Gene3D" id="1.10.10.10">
    <property type="entry name" value="Winged helix-like DNA-binding domain superfamily/Winged helix DNA-binding domain"/>
    <property type="match status" value="3"/>
</dbReference>
<feature type="domain" description="RecX second three-helical" evidence="6">
    <location>
        <begin position="107"/>
        <end position="148"/>
    </location>
</feature>
<dbReference type="Pfam" id="PF21982">
    <property type="entry name" value="RecX_HTH1"/>
    <property type="match status" value="1"/>
</dbReference>
<dbReference type="AlphaFoldDB" id="A0A1B1YH15"/>
<dbReference type="InterPro" id="IPR053924">
    <property type="entry name" value="RecX_HTH_2nd"/>
</dbReference>
<dbReference type="InterPro" id="IPR053926">
    <property type="entry name" value="RecX_HTH_1st"/>
</dbReference>
<dbReference type="PANTHER" id="PTHR33602">
    <property type="entry name" value="REGULATORY PROTEIN RECX FAMILY PROTEIN"/>
    <property type="match status" value="1"/>
</dbReference>
<dbReference type="Pfam" id="PF02631">
    <property type="entry name" value="RecX_HTH2"/>
    <property type="match status" value="1"/>
</dbReference>
<protein>
    <recommendedName>
        <fullName evidence="3 5">Regulatory protein RecX</fullName>
    </recommendedName>
</protein>
<evidence type="ECO:0000313" key="9">
    <source>
        <dbReference type="EMBL" id="ANX00058.1"/>
    </source>
</evidence>
<sequence>MTITAAIKHKNNPGMIQIYIDNSYAFSIPEEEYFRLNLYEKQEITPEEVKKIREEINVRLAKQRALRMLAVREKTEYEIRTKLIRLGFDETVVENAVLELKSMGYINDRIFASKYISDRLKLKPKSKKALAYELERKGVEPGIIEEVLSEFEVDESLIAYRLAKRKFGKYDITDPEIQMKIKFFLAHKGFSNDIIKNTLREMLETMEE</sequence>
<proteinExistence type="inferred from homology"/>
<dbReference type="InterPro" id="IPR036388">
    <property type="entry name" value="WH-like_DNA-bd_sf"/>
</dbReference>
<accession>A0A1B1YH15</accession>
<evidence type="ECO:0000259" key="8">
    <source>
        <dbReference type="Pfam" id="PF21982"/>
    </source>
</evidence>
<evidence type="ECO:0000256" key="2">
    <source>
        <dbReference type="ARBA" id="ARBA00009695"/>
    </source>
</evidence>
<dbReference type="Proteomes" id="UP000092971">
    <property type="component" value="Chromosome"/>
</dbReference>
<evidence type="ECO:0000256" key="4">
    <source>
        <dbReference type="ARBA" id="ARBA00022490"/>
    </source>
</evidence>
<comment type="similarity">
    <text evidence="2 5">Belongs to the RecX family.</text>
</comment>
<dbReference type="GO" id="GO:0006282">
    <property type="term" value="P:regulation of DNA repair"/>
    <property type="evidence" value="ECO:0007669"/>
    <property type="project" value="UniProtKB-UniRule"/>
</dbReference>
<dbReference type="EMBL" id="CP014672">
    <property type="protein sequence ID" value="ANX00058.1"/>
    <property type="molecule type" value="Genomic_DNA"/>
</dbReference>
<comment type="subcellular location">
    <subcellularLocation>
        <location evidence="1 5">Cytoplasm</location>
    </subcellularLocation>
</comment>
<keyword evidence="4 5" id="KW-0963">Cytoplasm</keyword>
<evidence type="ECO:0000256" key="1">
    <source>
        <dbReference type="ARBA" id="ARBA00004496"/>
    </source>
</evidence>
<comment type="function">
    <text evidence="5">Modulates RecA activity.</text>
</comment>
<dbReference type="HAMAP" id="MF_01114">
    <property type="entry name" value="RecX"/>
    <property type="match status" value="1"/>
</dbReference>
<dbReference type="InterPro" id="IPR003783">
    <property type="entry name" value="Regulatory_RecX"/>
</dbReference>
<feature type="domain" description="RecX third three-helical" evidence="7">
    <location>
        <begin position="159"/>
        <end position="197"/>
    </location>
</feature>
<organism evidence="9 10">
    <name type="scientific">Thermoclostridium stercorarium subsp. thermolacticum DSM 2910</name>
    <dbReference type="NCBI Taxonomy" id="1121336"/>
    <lineage>
        <taxon>Bacteria</taxon>
        <taxon>Bacillati</taxon>
        <taxon>Bacillota</taxon>
        <taxon>Clostridia</taxon>
        <taxon>Eubacteriales</taxon>
        <taxon>Oscillospiraceae</taxon>
        <taxon>Thermoclostridium</taxon>
    </lineage>
</organism>
<dbReference type="Pfam" id="PF21981">
    <property type="entry name" value="RecX_HTH3"/>
    <property type="match status" value="1"/>
</dbReference>
<dbReference type="GO" id="GO:0005737">
    <property type="term" value="C:cytoplasm"/>
    <property type="evidence" value="ECO:0007669"/>
    <property type="project" value="UniProtKB-SubCell"/>
</dbReference>
<evidence type="ECO:0000313" key="10">
    <source>
        <dbReference type="Proteomes" id="UP000092971"/>
    </source>
</evidence>
<evidence type="ECO:0000256" key="5">
    <source>
        <dbReference type="HAMAP-Rule" id="MF_01114"/>
    </source>
</evidence>
<evidence type="ECO:0000259" key="7">
    <source>
        <dbReference type="Pfam" id="PF21981"/>
    </source>
</evidence>
<dbReference type="InterPro" id="IPR053925">
    <property type="entry name" value="RecX_HTH_3rd"/>
</dbReference>
<gene>
    <name evidence="5" type="primary">recX</name>
    <name evidence="9" type="ORF">CSTERTH_10745</name>
</gene>
<evidence type="ECO:0000256" key="3">
    <source>
        <dbReference type="ARBA" id="ARBA00018111"/>
    </source>
</evidence>
<feature type="domain" description="RecX first three-helical" evidence="8">
    <location>
        <begin position="61"/>
        <end position="98"/>
    </location>
</feature>
<evidence type="ECO:0000259" key="6">
    <source>
        <dbReference type="Pfam" id="PF02631"/>
    </source>
</evidence>
<dbReference type="PANTHER" id="PTHR33602:SF1">
    <property type="entry name" value="REGULATORY PROTEIN RECX FAMILY PROTEIN"/>
    <property type="match status" value="1"/>
</dbReference>